<dbReference type="Pfam" id="PF14299">
    <property type="entry name" value="PP2"/>
    <property type="match status" value="1"/>
</dbReference>
<dbReference type="EMBL" id="RXIC02000023">
    <property type="protein sequence ID" value="KAB1212096.1"/>
    <property type="molecule type" value="Genomic_DNA"/>
</dbReference>
<reference evidence="2 3" key="1">
    <citation type="journal article" date="2019" name="Plant Biotechnol. J.">
        <title>The red bayberry genome and genetic basis of sex determination.</title>
        <authorList>
            <person name="Jia H.M."/>
            <person name="Jia H.J."/>
            <person name="Cai Q.L."/>
            <person name="Wang Y."/>
            <person name="Zhao H.B."/>
            <person name="Yang W.F."/>
            <person name="Wang G.Y."/>
            <person name="Li Y.H."/>
            <person name="Zhan D.L."/>
            <person name="Shen Y.T."/>
            <person name="Niu Q.F."/>
            <person name="Chang L."/>
            <person name="Qiu J."/>
            <person name="Zhao L."/>
            <person name="Xie H.B."/>
            <person name="Fu W.Y."/>
            <person name="Jin J."/>
            <person name="Li X.W."/>
            <person name="Jiao Y."/>
            <person name="Zhou C.C."/>
            <person name="Tu T."/>
            <person name="Chai C.Y."/>
            <person name="Gao J.L."/>
            <person name="Fan L.J."/>
            <person name="van de Weg E."/>
            <person name="Wang J.Y."/>
            <person name="Gao Z.S."/>
        </authorList>
    </citation>
    <scope>NUCLEOTIDE SEQUENCE [LARGE SCALE GENOMIC DNA]</scope>
    <source>
        <tissue evidence="2">Leaves</tissue>
    </source>
</reference>
<dbReference type="PANTHER" id="PTHR32278">
    <property type="entry name" value="F-BOX DOMAIN-CONTAINING PROTEIN"/>
    <property type="match status" value="1"/>
</dbReference>
<evidence type="ECO:0000313" key="3">
    <source>
        <dbReference type="Proteomes" id="UP000516437"/>
    </source>
</evidence>
<dbReference type="Proteomes" id="UP000516437">
    <property type="component" value="Chromosome 5"/>
</dbReference>
<feature type="compositionally biased region" description="Basic and acidic residues" evidence="1">
    <location>
        <begin position="21"/>
        <end position="36"/>
    </location>
</feature>
<proteinExistence type="predicted"/>
<dbReference type="PANTHER" id="PTHR32278:SF136">
    <property type="entry name" value="F-BOX PROTEIN PP2-B10-LIKE"/>
    <property type="match status" value="1"/>
</dbReference>
<feature type="region of interest" description="Disordered" evidence="1">
    <location>
        <begin position="1"/>
        <end position="36"/>
    </location>
</feature>
<comment type="caution">
    <text evidence="2">The sequence shown here is derived from an EMBL/GenBank/DDBJ whole genome shotgun (WGS) entry which is preliminary data.</text>
</comment>
<gene>
    <name evidence="2" type="ORF">CJ030_MR5G001792</name>
</gene>
<name>A0A6A1VJU1_9ROSI</name>
<sequence length="86" mass="10084">MKLSLRSGNEMEDDTSIGYLHSEKASGTREGRHPHRTEDKWLEIEIGEFFNGQDDHVVEMRWWEIEDGGWKHGLVVHGIELRPKEK</sequence>
<evidence type="ECO:0000256" key="1">
    <source>
        <dbReference type="SAM" id="MobiDB-lite"/>
    </source>
</evidence>
<dbReference type="AlphaFoldDB" id="A0A6A1VJU1"/>
<keyword evidence="3" id="KW-1185">Reference proteome</keyword>
<accession>A0A6A1VJU1</accession>
<evidence type="ECO:0000313" key="2">
    <source>
        <dbReference type="EMBL" id="KAB1212096.1"/>
    </source>
</evidence>
<protein>
    <submittedName>
        <fullName evidence="2">Putative F-box protein PP2-B12</fullName>
    </submittedName>
</protein>
<dbReference type="InterPro" id="IPR025886">
    <property type="entry name" value="PP2-like"/>
</dbReference>
<organism evidence="2 3">
    <name type="scientific">Morella rubra</name>
    <name type="common">Chinese bayberry</name>
    <dbReference type="NCBI Taxonomy" id="262757"/>
    <lineage>
        <taxon>Eukaryota</taxon>
        <taxon>Viridiplantae</taxon>
        <taxon>Streptophyta</taxon>
        <taxon>Embryophyta</taxon>
        <taxon>Tracheophyta</taxon>
        <taxon>Spermatophyta</taxon>
        <taxon>Magnoliopsida</taxon>
        <taxon>eudicotyledons</taxon>
        <taxon>Gunneridae</taxon>
        <taxon>Pentapetalae</taxon>
        <taxon>rosids</taxon>
        <taxon>fabids</taxon>
        <taxon>Fagales</taxon>
        <taxon>Myricaceae</taxon>
        <taxon>Morella</taxon>
    </lineage>
</organism>
<dbReference type="OrthoDB" id="1918565at2759"/>